<evidence type="ECO:0000313" key="11">
    <source>
        <dbReference type="EMBL" id="MBD2737719.1"/>
    </source>
</evidence>
<comment type="catalytic activity">
    <reaction evidence="1">
        <text>ATP + protein L-histidine = ADP + protein N-phospho-L-histidine.</text>
        <dbReference type="EC" id="2.7.13.3"/>
    </reaction>
</comment>
<dbReference type="InterPro" id="IPR011009">
    <property type="entry name" value="Kinase-like_dom_sf"/>
</dbReference>
<protein>
    <recommendedName>
        <fullName evidence="2">histidine kinase</fullName>
        <ecNumber evidence="2">2.7.13.3</ecNumber>
    </recommendedName>
</protein>
<feature type="domain" description="PAS" evidence="9">
    <location>
        <begin position="1544"/>
        <end position="1582"/>
    </location>
</feature>
<dbReference type="InterPro" id="IPR000700">
    <property type="entry name" value="PAS-assoc_C"/>
</dbReference>
<dbReference type="SMART" id="SM00388">
    <property type="entry name" value="HisKA"/>
    <property type="match status" value="1"/>
</dbReference>
<feature type="transmembrane region" description="Helical" evidence="6">
    <location>
        <begin position="953"/>
        <end position="972"/>
    </location>
</feature>
<keyword evidence="4" id="KW-0808">Transferase</keyword>
<dbReference type="Pfam" id="PF00512">
    <property type="entry name" value="HisKA"/>
    <property type="match status" value="1"/>
</dbReference>
<dbReference type="SUPFAM" id="SSF52540">
    <property type="entry name" value="P-loop containing nucleoside triphosphate hydrolases"/>
    <property type="match status" value="1"/>
</dbReference>
<keyword evidence="5" id="KW-0902">Two-component regulatory system</keyword>
<dbReference type="CDD" id="cd00082">
    <property type="entry name" value="HisKA"/>
    <property type="match status" value="1"/>
</dbReference>
<dbReference type="EMBL" id="JACJTU010000036">
    <property type="protein sequence ID" value="MBD2737719.1"/>
    <property type="molecule type" value="Genomic_DNA"/>
</dbReference>
<keyword evidence="6" id="KW-0472">Membrane</keyword>
<dbReference type="InterPro" id="IPR053159">
    <property type="entry name" value="Hybrid_Histidine_Kinase"/>
</dbReference>
<dbReference type="SUPFAM" id="SSF55785">
    <property type="entry name" value="PYP-like sensor domain (PAS domain)"/>
    <property type="match status" value="1"/>
</dbReference>
<evidence type="ECO:0000256" key="3">
    <source>
        <dbReference type="ARBA" id="ARBA00022553"/>
    </source>
</evidence>
<dbReference type="NCBIfam" id="TIGR00229">
    <property type="entry name" value="sensory_box"/>
    <property type="match status" value="1"/>
</dbReference>
<dbReference type="SMART" id="SM00065">
    <property type="entry name" value="GAF"/>
    <property type="match status" value="2"/>
</dbReference>
<dbReference type="InterPro" id="IPR000014">
    <property type="entry name" value="PAS"/>
</dbReference>
<keyword evidence="6" id="KW-1133">Transmembrane helix</keyword>
<keyword evidence="12" id="KW-1185">Reference proteome</keyword>
<dbReference type="InterPro" id="IPR004358">
    <property type="entry name" value="Sig_transdc_His_kin-like_C"/>
</dbReference>
<dbReference type="InterPro" id="IPR003018">
    <property type="entry name" value="GAF"/>
</dbReference>
<sequence length="2072" mass="232514">MLEIPEYQIRTKIHESVNSRVYRGIHEPDGLPVIFKVLKKDYPTPEEITRYKLEYEITRSLSLEGIIQAYDFQQYQNTFVLILEDFGGESLTKILTAKKFTLTQFLKLAIQITQSLSEIHSANIIHKDINPSNIVFNPETQELKIIDFGISTDLSRETLTIKNPTVIEGTLAYISPEQTARMNRSLDYRTDFYSLGATFYQLLTNRLPFESSDALELIHYHLALEPIPPHFINPEIPAMVSEIVLKLLAKTAEERYQSAWGIKTDLEECLHQLQNTGRIESFLLGKQDISDKFQIPEKLYGRQREVETLLAAFQRVAGCARMGGWGDASYGQVELMLIGGYSGIGKSVLVQEIYKPITEQRGYFIAGKFDQYRRNIPYYAIAQAFESLIKQLLTEDKAQLCRWRKHLLAALGGNGKVITQVIPALELIVGSQPDVPVLPPTEAQNRFHQVFQNFISVFTYSQHPLVIFLDDLQWVDNASLKLIELLATATIGQSLLLIGAYRDNEVNPSHPLMQMVKEIRQSSGVVNQLSLSPLSLADINQLIADTLHCQLGDSLLLAELVQLKTGGNPFFINEFLKSLHTEGLLEFHRPTKKWQWSMEQIQCREITENIVYFMAAKIQKLNKRTQQVLQLAACIGNCFDLQTLAFAAQLSQKEAAQALGVAIAQGLILPLSNAHKSVVLDVPLTADLTPVKYKFAHDRIQQAAYSLIPQAQQSNIHWQLGQCLLQITSAQQLEHKIFDITNQLNLGRKLIENQSQQNNLSRLNLIAGEKAKASAAYDAAWGYLQIGLDLLTTDSWQTDYDFTLTLYNATTEAAYLSGNFEQVEPLFQQVLDGATTLLARLKVYDVKIQTYVAENKLLEAIQIALELLQQLGIHLPISPSFEDVQQALLETDCKLANRRIEDLVDLPIMSQPEMLGAMQLLARMCASAYLAVPPLFLLIVLKMVDLLVEYGNMPLAPFAYAAYGIILCGVVLDIEAGYRFGQLALSLLGPDTKPIQARTLFAVTNQINVWKTHLKNSLKPLQNCYQIGVEQGDLEFAGYAAMYFCAYSFAVGQPLTELQLHLTSYAQAVKQIKHSAAIDFVEICWQTVLNLVEEVPDSGMLSGQAYDEATRLPQMEQTNFHAGLFYFYLNKLFLSYLFGDANQAMSALKNLDACGGLRQGSESLLQLAATDHALANAVLAQEYLAAMTGAALVAMFRFYDSLCRLAVYSHTDTATQSQLLEQVVENQAKMQNWAHHAPMNYLHKWYLVEAERHRVLGEVMQAMDAYDRAIALARENQYLQEEALANELAAKFYLANNRITIAKAYFQEARYGYLRWGATAKVRSLEKQYPQLLEVYFQKTEIRQINTTESAATNLEALDLETVLKASQALASEIVLDRLLAKLMTTLIENAGAQTGYLILPTEGEWRIEAMKSIGNGQATLISKDSNSDLPTSLINYVTRTQESIVLDNAAAQGNFQSEPWIVLRQSKSILCTPLLNQGKLTGIVLLENNLTTKAFTPERIEVLHLLLTQAAISIDNARLLKQQAELNASLQAEIADRQQAQKDRDRLMAMLEATSDFVGMADSLGNILWNNAQLRKLRGLSLDADLSSLKISDYHPQWALEILQNQGIPAAIRDGTWVGEIALLDSDGREIPVSQMLVAHKATDGSVEYFSTIVRDITEAKRREAELKRAETTLQNLVTGTAAVTGQDFFPALVHHIAEALHVPYALVTELVEGKLKALAFWAHGVLQPEVSYFPARTPCEFALRDGLFYCESCVQEFFPEDLDLVAMEADSYLGISLKNANGDPIGNLCILDVQPLSDRRRIEIILDVFAARAAAELERKRAIEALHQLNQSLEIRVKQRTVQLETANKALEAFSYSVSHDLRAPLRAIDGFARMMQEDYGEQLDAEANRYLKIVRDNAKRMGELIDDLLTLSRLDRKEMSRQPVLPNEIIQMALNDLAPEWSGREIEFTIADLPVCQADPSLLKQVWLNLLSNAIKYTCYKPIACIEIGYQAKNGEGVYFIKDNGAGFDMRYADNLFGVFQRLHREEEFEGTGIGLAIVQRIIQRHGGHIWAQAASDRGATFYFTLPNN</sequence>
<evidence type="ECO:0000313" key="12">
    <source>
        <dbReference type="Proteomes" id="UP000637383"/>
    </source>
</evidence>
<dbReference type="PROSITE" id="PS50112">
    <property type="entry name" value="PAS"/>
    <property type="match status" value="1"/>
</dbReference>
<dbReference type="InterPro" id="IPR041664">
    <property type="entry name" value="AAA_16"/>
</dbReference>
<evidence type="ECO:0000259" key="9">
    <source>
        <dbReference type="PROSITE" id="PS50112"/>
    </source>
</evidence>
<dbReference type="InterPro" id="IPR036890">
    <property type="entry name" value="HATPase_C_sf"/>
</dbReference>
<dbReference type="EC" id="2.7.13.3" evidence="2"/>
<dbReference type="Gene3D" id="1.10.287.130">
    <property type="match status" value="1"/>
</dbReference>
<dbReference type="Pfam" id="PF00069">
    <property type="entry name" value="Pkinase"/>
    <property type="match status" value="1"/>
</dbReference>
<dbReference type="Gene3D" id="3.30.200.20">
    <property type="entry name" value="Phosphorylase Kinase, domain 1"/>
    <property type="match status" value="1"/>
</dbReference>
<dbReference type="PROSITE" id="PS50109">
    <property type="entry name" value="HIS_KIN"/>
    <property type="match status" value="1"/>
</dbReference>
<accession>A0ABR8KDU7</accession>
<dbReference type="PROSITE" id="PS50011">
    <property type="entry name" value="PROTEIN_KINASE_DOM"/>
    <property type="match status" value="1"/>
</dbReference>
<dbReference type="InterPro" id="IPR029016">
    <property type="entry name" value="GAF-like_dom_sf"/>
</dbReference>
<dbReference type="PANTHER" id="PTHR43642">
    <property type="entry name" value="HYBRID SIGNAL TRANSDUCTION HISTIDINE KINASE G"/>
    <property type="match status" value="1"/>
</dbReference>
<feature type="domain" description="Protein kinase" evidence="7">
    <location>
        <begin position="7"/>
        <end position="274"/>
    </location>
</feature>
<name>A0ABR8KDU7_9NOSO</name>
<feature type="transmembrane region" description="Helical" evidence="6">
    <location>
        <begin position="920"/>
        <end position="941"/>
    </location>
</feature>
<evidence type="ECO:0000259" key="10">
    <source>
        <dbReference type="PROSITE" id="PS50113"/>
    </source>
</evidence>
<dbReference type="SUPFAM" id="SSF47384">
    <property type="entry name" value="Homodimeric domain of signal transducing histidine kinase"/>
    <property type="match status" value="1"/>
</dbReference>
<evidence type="ECO:0000256" key="1">
    <source>
        <dbReference type="ARBA" id="ARBA00000085"/>
    </source>
</evidence>
<dbReference type="InterPro" id="IPR003594">
    <property type="entry name" value="HATPase_dom"/>
</dbReference>
<evidence type="ECO:0000256" key="4">
    <source>
        <dbReference type="ARBA" id="ARBA00022777"/>
    </source>
</evidence>
<dbReference type="InterPro" id="IPR000719">
    <property type="entry name" value="Prot_kinase_dom"/>
</dbReference>
<evidence type="ECO:0000256" key="5">
    <source>
        <dbReference type="ARBA" id="ARBA00023012"/>
    </source>
</evidence>
<dbReference type="InterPro" id="IPR035965">
    <property type="entry name" value="PAS-like_dom_sf"/>
</dbReference>
<feature type="domain" description="PAC" evidence="10">
    <location>
        <begin position="1618"/>
        <end position="1670"/>
    </location>
</feature>
<evidence type="ECO:0000259" key="7">
    <source>
        <dbReference type="PROSITE" id="PS50011"/>
    </source>
</evidence>
<dbReference type="SUPFAM" id="SSF56112">
    <property type="entry name" value="Protein kinase-like (PK-like)"/>
    <property type="match status" value="1"/>
</dbReference>
<dbReference type="InterPro" id="IPR036097">
    <property type="entry name" value="HisK_dim/P_sf"/>
</dbReference>
<keyword evidence="6" id="KW-0812">Transmembrane</keyword>
<dbReference type="PRINTS" id="PR00344">
    <property type="entry name" value="BCTRLSENSOR"/>
</dbReference>
<dbReference type="Proteomes" id="UP000637383">
    <property type="component" value="Unassembled WGS sequence"/>
</dbReference>
<dbReference type="Gene3D" id="3.30.450.20">
    <property type="entry name" value="PAS domain"/>
    <property type="match status" value="1"/>
</dbReference>
<evidence type="ECO:0000259" key="8">
    <source>
        <dbReference type="PROSITE" id="PS50109"/>
    </source>
</evidence>
<dbReference type="Gene3D" id="3.30.565.10">
    <property type="entry name" value="Histidine kinase-like ATPase, C-terminal domain"/>
    <property type="match status" value="1"/>
</dbReference>
<dbReference type="PANTHER" id="PTHR43642:SF1">
    <property type="entry name" value="HYBRID SIGNAL TRANSDUCTION HISTIDINE KINASE G"/>
    <property type="match status" value="1"/>
</dbReference>
<dbReference type="Pfam" id="PF01590">
    <property type="entry name" value="GAF"/>
    <property type="match status" value="1"/>
</dbReference>
<dbReference type="InterPro" id="IPR005467">
    <property type="entry name" value="His_kinase_dom"/>
</dbReference>
<dbReference type="Gene3D" id="1.10.510.10">
    <property type="entry name" value="Transferase(Phosphotransferase) domain 1"/>
    <property type="match status" value="1"/>
</dbReference>
<dbReference type="Pfam" id="PF02518">
    <property type="entry name" value="HATPase_c"/>
    <property type="match status" value="1"/>
</dbReference>
<organism evidence="11 12">
    <name type="scientific">Nostoc paludosum FACHB-159</name>
    <dbReference type="NCBI Taxonomy" id="2692908"/>
    <lineage>
        <taxon>Bacteria</taxon>
        <taxon>Bacillati</taxon>
        <taxon>Cyanobacteriota</taxon>
        <taxon>Cyanophyceae</taxon>
        <taxon>Nostocales</taxon>
        <taxon>Nostocaceae</taxon>
        <taxon>Nostoc</taxon>
    </lineage>
</organism>
<reference evidence="11 12" key="1">
    <citation type="journal article" date="2020" name="ISME J.">
        <title>Comparative genomics reveals insights into cyanobacterial evolution and habitat adaptation.</title>
        <authorList>
            <person name="Chen M.Y."/>
            <person name="Teng W.K."/>
            <person name="Zhao L."/>
            <person name="Hu C.X."/>
            <person name="Zhou Y.K."/>
            <person name="Han B.P."/>
            <person name="Song L.R."/>
            <person name="Shu W.S."/>
        </authorList>
    </citation>
    <scope>NUCLEOTIDE SEQUENCE [LARGE SCALE GENOMIC DNA]</scope>
    <source>
        <strain evidence="11 12">FACHB-159</strain>
    </source>
</reference>
<dbReference type="Gene3D" id="3.30.450.40">
    <property type="match status" value="1"/>
</dbReference>
<dbReference type="SMART" id="SM00387">
    <property type="entry name" value="HATPase_c"/>
    <property type="match status" value="1"/>
</dbReference>
<feature type="domain" description="Histidine kinase" evidence="8">
    <location>
        <begin position="1859"/>
        <end position="2072"/>
    </location>
</feature>
<dbReference type="Pfam" id="PF13191">
    <property type="entry name" value="AAA_16"/>
    <property type="match status" value="1"/>
</dbReference>
<dbReference type="PROSITE" id="PS50113">
    <property type="entry name" value="PAC"/>
    <property type="match status" value="1"/>
</dbReference>
<evidence type="ECO:0000256" key="6">
    <source>
        <dbReference type="SAM" id="Phobius"/>
    </source>
</evidence>
<dbReference type="SUPFAM" id="SSF55781">
    <property type="entry name" value="GAF domain-like"/>
    <property type="match status" value="2"/>
</dbReference>
<dbReference type="CDD" id="cd14014">
    <property type="entry name" value="STKc_PknB_like"/>
    <property type="match status" value="1"/>
</dbReference>
<dbReference type="InterPro" id="IPR003661">
    <property type="entry name" value="HisK_dim/P_dom"/>
</dbReference>
<dbReference type="Gene3D" id="3.40.50.300">
    <property type="entry name" value="P-loop containing nucleotide triphosphate hydrolases"/>
    <property type="match status" value="1"/>
</dbReference>
<dbReference type="InterPro" id="IPR027417">
    <property type="entry name" value="P-loop_NTPase"/>
</dbReference>
<keyword evidence="3" id="KW-0597">Phosphoprotein</keyword>
<proteinExistence type="predicted"/>
<comment type="caution">
    <text evidence="11">The sequence shown here is derived from an EMBL/GenBank/DDBJ whole genome shotgun (WGS) entry which is preliminary data.</text>
</comment>
<keyword evidence="4" id="KW-0418">Kinase</keyword>
<dbReference type="SUPFAM" id="SSF55874">
    <property type="entry name" value="ATPase domain of HSP90 chaperone/DNA topoisomerase II/histidine kinase"/>
    <property type="match status" value="1"/>
</dbReference>
<evidence type="ECO:0000256" key="2">
    <source>
        <dbReference type="ARBA" id="ARBA00012438"/>
    </source>
</evidence>
<gene>
    <name evidence="11" type="ORF">H6H03_28170</name>
</gene>
<dbReference type="RefSeq" id="WP_190958292.1">
    <property type="nucleotide sequence ID" value="NZ_JACJTU010000036.1"/>
</dbReference>